<organism evidence="10 11">
    <name type="scientific">Candidatus Haliotispira prima</name>
    <dbReference type="NCBI Taxonomy" id="3034016"/>
    <lineage>
        <taxon>Bacteria</taxon>
        <taxon>Pseudomonadati</taxon>
        <taxon>Spirochaetota</taxon>
        <taxon>Spirochaetia</taxon>
        <taxon>Spirochaetales</taxon>
        <taxon>Spirochaetaceae</taxon>
        <taxon>Candidatus Haliotispira</taxon>
    </lineage>
</organism>
<dbReference type="GO" id="GO:0016787">
    <property type="term" value="F:hydrolase activity"/>
    <property type="evidence" value="ECO:0007669"/>
    <property type="project" value="UniProtKB-KW"/>
</dbReference>
<keyword evidence="1" id="KW-0547">Nucleotide-binding</keyword>
<dbReference type="InterPro" id="IPR011545">
    <property type="entry name" value="DEAD/DEAH_box_helicase_dom"/>
</dbReference>
<evidence type="ECO:0000256" key="2">
    <source>
        <dbReference type="ARBA" id="ARBA00022763"/>
    </source>
</evidence>
<dbReference type="PROSITE" id="PS51194">
    <property type="entry name" value="HELICASE_CTER"/>
    <property type="match status" value="1"/>
</dbReference>
<dbReference type="EC" id="3.6.4.12" evidence="10"/>
<evidence type="ECO:0000256" key="1">
    <source>
        <dbReference type="ARBA" id="ARBA00022741"/>
    </source>
</evidence>
<keyword evidence="5" id="KW-0067">ATP-binding</keyword>
<dbReference type="SMART" id="SM00487">
    <property type="entry name" value="DEXDc"/>
    <property type="match status" value="1"/>
</dbReference>
<evidence type="ECO:0000256" key="3">
    <source>
        <dbReference type="ARBA" id="ARBA00022801"/>
    </source>
</evidence>
<accession>A0ABY8MKY8</accession>
<dbReference type="InterPro" id="IPR012340">
    <property type="entry name" value="NA-bd_OB-fold"/>
</dbReference>
<dbReference type="InterPro" id="IPR047112">
    <property type="entry name" value="RecG/Mfd"/>
</dbReference>
<dbReference type="RefSeq" id="WP_326928058.1">
    <property type="nucleotide sequence ID" value="NZ_CP123443.1"/>
</dbReference>
<dbReference type="Pfam" id="PF19833">
    <property type="entry name" value="RecG_dom3_C"/>
    <property type="match status" value="1"/>
</dbReference>
<dbReference type="InterPro" id="IPR001650">
    <property type="entry name" value="Helicase_C-like"/>
</dbReference>
<dbReference type="SUPFAM" id="SSF50249">
    <property type="entry name" value="Nucleic acid-binding proteins"/>
    <property type="match status" value="1"/>
</dbReference>
<keyword evidence="11" id="KW-1185">Reference proteome</keyword>
<dbReference type="GO" id="GO:0003678">
    <property type="term" value="F:DNA helicase activity"/>
    <property type="evidence" value="ECO:0007669"/>
    <property type="project" value="UniProtKB-EC"/>
</dbReference>
<evidence type="ECO:0000313" key="11">
    <source>
        <dbReference type="Proteomes" id="UP001228690"/>
    </source>
</evidence>
<evidence type="ECO:0000256" key="7">
    <source>
        <dbReference type="ARBA" id="ARBA00023204"/>
    </source>
</evidence>
<dbReference type="PROSITE" id="PS51192">
    <property type="entry name" value="HELICASE_ATP_BIND_1"/>
    <property type="match status" value="1"/>
</dbReference>
<keyword evidence="3 10" id="KW-0378">Hydrolase</keyword>
<evidence type="ECO:0000259" key="9">
    <source>
        <dbReference type="PROSITE" id="PS51194"/>
    </source>
</evidence>
<keyword evidence="7" id="KW-0234">DNA repair</keyword>
<gene>
    <name evidence="10" type="ORF">P0082_03105</name>
</gene>
<feature type="domain" description="Helicase ATP-binding" evidence="8">
    <location>
        <begin position="322"/>
        <end position="506"/>
    </location>
</feature>
<dbReference type="SMART" id="SM00490">
    <property type="entry name" value="HELICc"/>
    <property type="match status" value="1"/>
</dbReference>
<keyword evidence="6" id="KW-0238">DNA-binding</keyword>
<keyword evidence="4 10" id="KW-0347">Helicase</keyword>
<dbReference type="Gene3D" id="3.40.50.300">
    <property type="entry name" value="P-loop containing nucleotide triphosphate hydrolases"/>
    <property type="match status" value="2"/>
</dbReference>
<dbReference type="PANTHER" id="PTHR47964:SF1">
    <property type="entry name" value="ATP-DEPENDENT DNA HELICASE HOMOLOG RECG, CHLOROPLASTIC"/>
    <property type="match status" value="1"/>
</dbReference>
<evidence type="ECO:0000256" key="5">
    <source>
        <dbReference type="ARBA" id="ARBA00022840"/>
    </source>
</evidence>
<proteinExistence type="predicted"/>
<dbReference type="Proteomes" id="UP001228690">
    <property type="component" value="Chromosome"/>
</dbReference>
<dbReference type="EMBL" id="CP123443">
    <property type="protein sequence ID" value="WGK69863.1"/>
    <property type="molecule type" value="Genomic_DNA"/>
</dbReference>
<reference evidence="10 11" key="1">
    <citation type="submission" date="2023-04" db="EMBL/GenBank/DDBJ databases">
        <title>Spirochaete genome identified in red abalone sample constitutes a novel genus.</title>
        <authorList>
            <person name="Sharma S.P."/>
            <person name="Purcell C.M."/>
            <person name="Hyde J.R."/>
            <person name="Severin A.J."/>
        </authorList>
    </citation>
    <scope>NUCLEOTIDE SEQUENCE [LARGE SCALE GENOMIC DNA]</scope>
    <source>
        <strain evidence="10 11">SP-2023</strain>
    </source>
</reference>
<evidence type="ECO:0000313" key="10">
    <source>
        <dbReference type="EMBL" id="WGK69863.1"/>
    </source>
</evidence>
<dbReference type="Pfam" id="PF00271">
    <property type="entry name" value="Helicase_C"/>
    <property type="match status" value="1"/>
</dbReference>
<dbReference type="InterPro" id="IPR027417">
    <property type="entry name" value="P-loop_NTPase"/>
</dbReference>
<evidence type="ECO:0000256" key="6">
    <source>
        <dbReference type="ARBA" id="ARBA00023125"/>
    </source>
</evidence>
<dbReference type="PANTHER" id="PTHR47964">
    <property type="entry name" value="ATP-DEPENDENT DNA HELICASE HOMOLOG RECG, CHLOROPLASTIC"/>
    <property type="match status" value="1"/>
</dbReference>
<sequence length="774" mass="85889">MLLKDLRQNVAQLKGLGAKACQNLDRLHINHISDLLRHYPGRYLDHQEPVTLEQVCQKLQTGSEGESYCHCLVRVVEHSYIPWRGGYSAGMRRQDPHAGQALKVLIEDGSGVRASLLCFGRNFLASQLEPESEILVAGKFRLRYAELQCSSFVHEVVPDPDRPYKPALAAESGGYNGSEFGCILPFYPLTQGISQKQLRSAVAQALQHFSFSLEDELPKNLQDRHGLLSKKEALRHIHFPGGKELLGQAHRSLVYEELLILMLLIQRRRLQQHRELQNRPPAGFRLEKPDEGPGSLLQQAKACLPFALSEGQQSVLKDVLGSFTLDVPMNRLLQGDVGSGKTIVALLSALPWLETGAQVVLMAPTEILARQLQQNFEQLRESLEQYWQQGDGQNFMETEVRAGQSLGRSAFLSGSVSGAKRKEILHRLRSGELRLLVGTHALFSQAVEFANLRYIIVDEQHRFGVEQRLALKHKAPHPPHVLLMSATPIPRTLALTLYGDLDISSILSMPEQRKPITTHLVRLGNDEKMYHFIRQELEAGRQAYFICPLIGDSEDGESQLRNIEQMALELGQVFSRYRLGKVHGQMAQKEKDGVMDAFRAKETQILLATTVVEVGVDVPNASVIVVEHAERFGLAQLHQLRGRVGRGGDRGYCFLVYQDEVSDASGSDGTGGTGAKKGLTALAKERLLTLKSLSDGFAIAEKDLELRGPGDLLGAEQSGSAELHIAKIPEDLELLERARLDAVELLDADYALLQPANQGLRRVLIGMGQEILDA</sequence>
<dbReference type="Pfam" id="PF00270">
    <property type="entry name" value="DEAD"/>
    <property type="match status" value="1"/>
</dbReference>
<evidence type="ECO:0000259" key="8">
    <source>
        <dbReference type="PROSITE" id="PS51192"/>
    </source>
</evidence>
<protein>
    <submittedName>
        <fullName evidence="10">ATP-dependent DNA helicase RecG</fullName>
        <ecNumber evidence="10">3.6.4.12</ecNumber>
    </submittedName>
</protein>
<dbReference type="InterPro" id="IPR014001">
    <property type="entry name" value="Helicase_ATP-bd"/>
</dbReference>
<keyword evidence="2" id="KW-0227">DNA damage</keyword>
<name>A0ABY8MKY8_9SPIO</name>
<dbReference type="InterPro" id="IPR045562">
    <property type="entry name" value="RecG_dom3_C"/>
</dbReference>
<evidence type="ECO:0000256" key="4">
    <source>
        <dbReference type="ARBA" id="ARBA00022806"/>
    </source>
</evidence>
<dbReference type="SUPFAM" id="SSF52540">
    <property type="entry name" value="P-loop containing nucleoside triphosphate hydrolases"/>
    <property type="match status" value="1"/>
</dbReference>
<feature type="domain" description="Helicase C-terminal" evidence="9">
    <location>
        <begin position="525"/>
        <end position="705"/>
    </location>
</feature>